<dbReference type="STRING" id="2015173.A0A026WK66"/>
<dbReference type="Pfam" id="PF00106">
    <property type="entry name" value="adh_short"/>
    <property type="match status" value="1"/>
</dbReference>
<dbReference type="GO" id="GO:0016616">
    <property type="term" value="F:oxidoreductase activity, acting on the CH-OH group of donors, NAD or NADP as acceptor"/>
    <property type="evidence" value="ECO:0007669"/>
    <property type="project" value="TreeGrafter"/>
</dbReference>
<dbReference type="InterPro" id="IPR020904">
    <property type="entry name" value="Sc_DH/Rdtase_CS"/>
</dbReference>
<dbReference type="InterPro" id="IPR002347">
    <property type="entry name" value="SDR_fam"/>
</dbReference>
<proteinExistence type="inferred from homology"/>
<dbReference type="Proteomes" id="UP000279307">
    <property type="component" value="Chromosome 2"/>
</dbReference>
<dbReference type="OrthoDB" id="417891at2759"/>
<protein>
    <submittedName>
        <fullName evidence="4">15-hydroxyprostaglandin dehydrogenase [NAD+]</fullName>
    </submittedName>
</protein>
<reference evidence="5" key="2">
    <citation type="journal article" date="2018" name="Genome Res.">
        <title>The genomic architecture and molecular evolution of ant odorant receptors.</title>
        <authorList>
            <person name="McKenzie S.K."/>
            <person name="Kronauer D.J.C."/>
        </authorList>
    </citation>
    <scope>NUCLEOTIDE SEQUENCE [LARGE SCALE GENOMIC DNA]</scope>
    <source>
        <strain evidence="5">Clonal line C1</strain>
    </source>
</reference>
<evidence type="ECO:0000313" key="5">
    <source>
        <dbReference type="EMBL" id="RLU25832.1"/>
    </source>
</evidence>
<dbReference type="PANTHER" id="PTHR44229">
    <property type="entry name" value="15-HYDROXYPROSTAGLANDIN DEHYDROGENASE [NAD(+)]"/>
    <property type="match status" value="1"/>
</dbReference>
<sequence>MDNVQNKIVLITGGATGLGNKFAEILLRNGAKTVAIIDLCTSNGESVAATFENEFGKGRVMFVACDVTKDEDLQKAFKKVISIFQGLDIVINNAGILNDHDWKQTIDINVTAVICSSLLALDHMGKHKGGKGGTIVNIASIFGLSKAGGVPVYCASKHAVVGFSRCLADSYDKTGVRIVTICPGVTTTTLIKNIETKVLDFVDPKLVSQFYSLPVQTVDDATSAILDLIRKGKNGAVWVREGGLPPYAVDFPHYSKRALPIYKSD</sequence>
<reference evidence="4 6" key="1">
    <citation type="journal article" date="2014" name="Curr. Biol.">
        <title>The genome of the clonal raider ant Cerapachys biroi.</title>
        <authorList>
            <person name="Oxley P.R."/>
            <person name="Ji L."/>
            <person name="Fetter-Pruneda I."/>
            <person name="McKenzie S.K."/>
            <person name="Li C."/>
            <person name="Hu H."/>
            <person name="Zhang G."/>
            <person name="Kronauer D.J."/>
        </authorList>
    </citation>
    <scope>NUCLEOTIDE SEQUENCE [LARGE SCALE GENOMIC DNA]</scope>
</reference>
<keyword evidence="2" id="KW-0560">Oxidoreductase</keyword>
<dbReference type="OMA" id="TDVARCM"/>
<gene>
    <name evidence="5" type="ORF">DMN91_001992</name>
    <name evidence="4" type="ORF">X777_04557</name>
</gene>
<organism evidence="4 6">
    <name type="scientific">Ooceraea biroi</name>
    <name type="common">Clonal raider ant</name>
    <name type="synonym">Cerapachys biroi</name>
    <dbReference type="NCBI Taxonomy" id="2015173"/>
    <lineage>
        <taxon>Eukaryota</taxon>
        <taxon>Metazoa</taxon>
        <taxon>Ecdysozoa</taxon>
        <taxon>Arthropoda</taxon>
        <taxon>Hexapoda</taxon>
        <taxon>Insecta</taxon>
        <taxon>Pterygota</taxon>
        <taxon>Neoptera</taxon>
        <taxon>Endopterygota</taxon>
        <taxon>Hymenoptera</taxon>
        <taxon>Apocrita</taxon>
        <taxon>Aculeata</taxon>
        <taxon>Formicoidea</taxon>
        <taxon>Formicidae</taxon>
        <taxon>Dorylinae</taxon>
        <taxon>Ooceraea</taxon>
    </lineage>
</organism>
<dbReference type="PANTHER" id="PTHR44229:SF8">
    <property type="entry name" value="ALCOHOL DEHYDROGENASE-RELATED"/>
    <property type="match status" value="1"/>
</dbReference>
<evidence type="ECO:0000256" key="3">
    <source>
        <dbReference type="RuleBase" id="RU000363"/>
    </source>
</evidence>
<dbReference type="Proteomes" id="UP000053097">
    <property type="component" value="Unassembled WGS sequence"/>
</dbReference>
<dbReference type="EMBL" id="QOIP01000002">
    <property type="protein sequence ID" value="RLU25832.1"/>
    <property type="molecule type" value="Genomic_DNA"/>
</dbReference>
<accession>A0A026WK66</accession>
<keyword evidence="6" id="KW-1185">Reference proteome</keyword>
<dbReference type="EMBL" id="KK107200">
    <property type="protein sequence ID" value="EZA55494.1"/>
    <property type="molecule type" value="Genomic_DNA"/>
</dbReference>
<name>A0A026WK66_OOCBI</name>
<dbReference type="AlphaFoldDB" id="A0A026WK66"/>
<dbReference type="PRINTS" id="PR00080">
    <property type="entry name" value="SDRFAMILY"/>
</dbReference>
<dbReference type="InterPro" id="IPR036291">
    <property type="entry name" value="NAD(P)-bd_dom_sf"/>
</dbReference>
<dbReference type="GO" id="GO:0005737">
    <property type="term" value="C:cytoplasm"/>
    <property type="evidence" value="ECO:0007669"/>
    <property type="project" value="TreeGrafter"/>
</dbReference>
<reference evidence="5" key="3">
    <citation type="submission" date="2018-07" db="EMBL/GenBank/DDBJ databases">
        <authorList>
            <person name="Mckenzie S.K."/>
            <person name="Kronauer D.J.C."/>
        </authorList>
    </citation>
    <scope>NUCLEOTIDE SEQUENCE</scope>
    <source>
        <strain evidence="5">Clonal line C1</strain>
    </source>
</reference>
<evidence type="ECO:0000313" key="6">
    <source>
        <dbReference type="Proteomes" id="UP000053097"/>
    </source>
</evidence>
<dbReference type="PRINTS" id="PR01167">
    <property type="entry name" value="INSADHFAMILY"/>
</dbReference>
<dbReference type="FunFam" id="3.40.50.720:FF:000149">
    <property type="entry name" value="15-hydroxyprostaglandin dehydrogenase [NAD(+)]"/>
    <property type="match status" value="1"/>
</dbReference>
<dbReference type="PROSITE" id="PS00061">
    <property type="entry name" value="ADH_SHORT"/>
    <property type="match status" value="1"/>
</dbReference>
<comment type="similarity">
    <text evidence="1 3">Belongs to the short-chain dehydrogenases/reductases (SDR) family.</text>
</comment>
<evidence type="ECO:0000256" key="2">
    <source>
        <dbReference type="ARBA" id="ARBA00023002"/>
    </source>
</evidence>
<dbReference type="SUPFAM" id="SSF51735">
    <property type="entry name" value="NAD(P)-binding Rossmann-fold domains"/>
    <property type="match status" value="1"/>
</dbReference>
<dbReference type="Gene3D" id="3.40.50.720">
    <property type="entry name" value="NAD(P)-binding Rossmann-like Domain"/>
    <property type="match status" value="1"/>
</dbReference>
<evidence type="ECO:0000256" key="1">
    <source>
        <dbReference type="ARBA" id="ARBA00006484"/>
    </source>
</evidence>
<evidence type="ECO:0000313" key="4">
    <source>
        <dbReference type="EMBL" id="EZA55494.1"/>
    </source>
</evidence>